<protein>
    <submittedName>
        <fullName evidence="1">Uncharacterized protein</fullName>
    </submittedName>
</protein>
<comment type="caution">
    <text evidence="1">The sequence shown here is derived from an EMBL/GenBank/DDBJ whole genome shotgun (WGS) entry which is preliminary data.</text>
</comment>
<dbReference type="Pfam" id="PF24175">
    <property type="entry name" value="SU10_adaptor"/>
    <property type="match status" value="1"/>
</dbReference>
<reference evidence="1" key="1">
    <citation type="journal article" date="2018" name="Genome Biol.">
        <title>SKESA: strategic k-mer extension for scrupulous assemblies.</title>
        <authorList>
            <person name="Souvorov A."/>
            <person name="Agarwala R."/>
            <person name="Lipman D.J."/>
        </authorList>
    </citation>
    <scope>NUCLEOTIDE SEQUENCE</scope>
    <source>
        <strain evidence="1">2584-68</strain>
    </source>
</reference>
<organism evidence="1">
    <name type="scientific">Salmonella enterica subsp. houtenae serovar 45:g,z51:-</name>
    <dbReference type="NCBI Taxonomy" id="1967611"/>
    <lineage>
        <taxon>Bacteria</taxon>
        <taxon>Pseudomonadati</taxon>
        <taxon>Pseudomonadota</taxon>
        <taxon>Gammaproteobacteria</taxon>
        <taxon>Enterobacterales</taxon>
        <taxon>Enterobacteriaceae</taxon>
        <taxon>Salmonella</taxon>
    </lineage>
</organism>
<reference evidence="1" key="2">
    <citation type="submission" date="2018-07" db="EMBL/GenBank/DDBJ databases">
        <authorList>
            <consortium name="NCBI Pathogen Detection Project"/>
        </authorList>
    </citation>
    <scope>NUCLEOTIDE SEQUENCE</scope>
    <source>
        <strain evidence="1">2584-68</strain>
    </source>
</reference>
<name>A0A736RLM0_SALHO</name>
<dbReference type="AlphaFoldDB" id="A0A736RLM0"/>
<evidence type="ECO:0000313" key="1">
    <source>
        <dbReference type="EMBL" id="HAE7767548.1"/>
    </source>
</evidence>
<gene>
    <name evidence="1" type="ORF">GNB58_004648</name>
</gene>
<sequence length="219" mass="24276">MITIAEIVGRVNTQLTDPLWLRWPLAELCDYYNDAVRAVILVRPDAGASVEALACVPDSRQSLPPGALRIIDVIRITGGRALLPVPREVLDNQYPDWHDMRGEPERYVYSEVTPRLFWLFPAPEVAMSIDAVVCRVPAVAQISKMDDTAAVQVDEIYVNPLVDWILYRAFSKDVAGGASPAQAMQHYQAFADQMGIKQNADRFMARMKQAQFAGNGGAS</sequence>
<dbReference type="EMBL" id="DAATAH010000096">
    <property type="protein sequence ID" value="HAE7767548.1"/>
    <property type="molecule type" value="Genomic_DNA"/>
</dbReference>
<dbReference type="InterPro" id="IPR056209">
    <property type="entry name" value="SU10_adaptor"/>
</dbReference>
<accession>A0A736RLM0</accession>
<proteinExistence type="predicted"/>